<proteinExistence type="predicted"/>
<keyword evidence="3" id="KW-1185">Reference proteome</keyword>
<evidence type="ECO:0000313" key="2">
    <source>
        <dbReference type="EMBL" id="KAH8693136.1"/>
    </source>
</evidence>
<comment type="caution">
    <text evidence="2">The sequence shown here is derived from an EMBL/GenBank/DDBJ whole genome shotgun (WGS) entry which is preliminary data.</text>
</comment>
<accession>A0AAD4PXH2</accession>
<evidence type="ECO:0000313" key="3">
    <source>
        <dbReference type="Proteomes" id="UP001201262"/>
    </source>
</evidence>
<reference evidence="2" key="1">
    <citation type="submission" date="2021-12" db="EMBL/GenBank/DDBJ databases">
        <title>Convergent genome expansion in fungi linked to evolution of root-endophyte symbiosis.</title>
        <authorList>
            <consortium name="DOE Joint Genome Institute"/>
            <person name="Ke Y.-H."/>
            <person name="Bonito G."/>
            <person name="Liao H.-L."/>
            <person name="Looney B."/>
            <person name="Rojas-Flechas A."/>
            <person name="Nash J."/>
            <person name="Hameed K."/>
            <person name="Schadt C."/>
            <person name="Martin F."/>
            <person name="Crous P.W."/>
            <person name="Miettinen O."/>
            <person name="Magnuson J.K."/>
            <person name="Labbe J."/>
            <person name="Jacobson D."/>
            <person name="Doktycz M.J."/>
            <person name="Veneault-Fourrey C."/>
            <person name="Kuo A."/>
            <person name="Mondo S."/>
            <person name="Calhoun S."/>
            <person name="Riley R."/>
            <person name="Ohm R."/>
            <person name="LaButti K."/>
            <person name="Andreopoulos B."/>
            <person name="Pangilinan J."/>
            <person name="Nolan M."/>
            <person name="Tritt A."/>
            <person name="Clum A."/>
            <person name="Lipzen A."/>
            <person name="Daum C."/>
            <person name="Barry K."/>
            <person name="Grigoriev I.V."/>
            <person name="Vilgalys R."/>
        </authorList>
    </citation>
    <scope>NUCLEOTIDE SEQUENCE</scope>
    <source>
        <strain evidence="2">PMI_201</strain>
    </source>
</reference>
<dbReference type="GeneID" id="70243568"/>
<name>A0AAD4PXH2_9EURO</name>
<dbReference type="AlphaFoldDB" id="A0AAD4PXH2"/>
<sequence>MPTISGSSNRTKYMPGGIQEYRLNVKVIKSRLRGHLDSPITHHLHQPSFTTNAPGDKHSTADTSNGCIAMVMGNRFQERNTLLFDHLHRQSARSNGPKPFPEPIKIIHEELTHLMMASSAAKFETVYGLHVQKRILQLLKCSLLPLWGRCKGVFLALDHEGKFHNEENRFRSGA</sequence>
<protein>
    <submittedName>
        <fullName evidence="2">Uncharacterized protein</fullName>
    </submittedName>
</protein>
<organism evidence="2 3">
    <name type="scientific">Talaromyces proteolyticus</name>
    <dbReference type="NCBI Taxonomy" id="1131652"/>
    <lineage>
        <taxon>Eukaryota</taxon>
        <taxon>Fungi</taxon>
        <taxon>Dikarya</taxon>
        <taxon>Ascomycota</taxon>
        <taxon>Pezizomycotina</taxon>
        <taxon>Eurotiomycetes</taxon>
        <taxon>Eurotiomycetidae</taxon>
        <taxon>Eurotiales</taxon>
        <taxon>Trichocomaceae</taxon>
        <taxon>Talaromyces</taxon>
        <taxon>Talaromyces sect. Bacilispori</taxon>
    </lineage>
</organism>
<dbReference type="EMBL" id="JAJTJA010000010">
    <property type="protein sequence ID" value="KAH8693136.1"/>
    <property type="molecule type" value="Genomic_DNA"/>
</dbReference>
<gene>
    <name evidence="2" type="ORF">BGW36DRAFT_34911</name>
</gene>
<feature type="region of interest" description="Disordered" evidence="1">
    <location>
        <begin position="38"/>
        <end position="58"/>
    </location>
</feature>
<dbReference type="Proteomes" id="UP001201262">
    <property type="component" value="Unassembled WGS sequence"/>
</dbReference>
<evidence type="ECO:0000256" key="1">
    <source>
        <dbReference type="SAM" id="MobiDB-lite"/>
    </source>
</evidence>
<dbReference type="RefSeq" id="XP_046069009.1">
    <property type="nucleotide sequence ID" value="XM_046213281.1"/>
</dbReference>